<dbReference type="PROSITE" id="PS00027">
    <property type="entry name" value="HOMEOBOX_1"/>
    <property type="match status" value="1"/>
</dbReference>
<dbReference type="AlphaFoldDB" id="A0A8J4TEX0"/>
<dbReference type="Pfam" id="PF00046">
    <property type="entry name" value="Homeodomain"/>
    <property type="match status" value="1"/>
</dbReference>
<evidence type="ECO:0000256" key="7">
    <source>
        <dbReference type="PROSITE-ProRule" id="PRU00108"/>
    </source>
</evidence>
<dbReference type="PANTHER" id="PTHR10390">
    <property type="entry name" value="HOMEOBOX PROTEIN SIX"/>
    <property type="match status" value="1"/>
</dbReference>
<dbReference type="SUPFAM" id="SSF46689">
    <property type="entry name" value="Homeodomain-like"/>
    <property type="match status" value="1"/>
</dbReference>
<dbReference type="GO" id="GO:0000978">
    <property type="term" value="F:RNA polymerase II cis-regulatory region sequence-specific DNA binding"/>
    <property type="evidence" value="ECO:0007669"/>
    <property type="project" value="TreeGrafter"/>
</dbReference>
<gene>
    <name evidence="11" type="ORF">PHET_03188</name>
</gene>
<dbReference type="FunFam" id="1.10.10.60:FF:000046">
    <property type="entry name" value="SIX homeobox 3"/>
    <property type="match status" value="1"/>
</dbReference>
<dbReference type="Proteomes" id="UP000748531">
    <property type="component" value="Unassembled WGS sequence"/>
</dbReference>
<reference evidence="11" key="1">
    <citation type="submission" date="2019-05" db="EMBL/GenBank/DDBJ databases">
        <title>Annotation for the trematode Paragonimus heterotremus.</title>
        <authorList>
            <person name="Choi Y.-J."/>
        </authorList>
    </citation>
    <scope>NUCLEOTIDE SEQUENCE</scope>
    <source>
        <strain evidence="11">LC</strain>
    </source>
</reference>
<dbReference type="InterPro" id="IPR001356">
    <property type="entry name" value="HD"/>
</dbReference>
<evidence type="ECO:0000313" key="11">
    <source>
        <dbReference type="EMBL" id="KAF5403354.1"/>
    </source>
</evidence>
<evidence type="ECO:0000256" key="9">
    <source>
        <dbReference type="SAM" id="MobiDB-lite"/>
    </source>
</evidence>
<dbReference type="PANTHER" id="PTHR10390:SF44">
    <property type="entry name" value="SIX HOMEOBOX 4"/>
    <property type="match status" value="1"/>
</dbReference>
<evidence type="ECO:0000259" key="10">
    <source>
        <dbReference type="PROSITE" id="PS50071"/>
    </source>
</evidence>
<dbReference type="SMART" id="SM00389">
    <property type="entry name" value="HOX"/>
    <property type="match status" value="1"/>
</dbReference>
<evidence type="ECO:0000256" key="1">
    <source>
        <dbReference type="ARBA" id="ARBA00004123"/>
    </source>
</evidence>
<comment type="subcellular location">
    <subcellularLocation>
        <location evidence="1 7 8">Nucleus</location>
    </subcellularLocation>
</comment>
<name>A0A8J4TEX0_9TREM</name>
<dbReference type="InterPro" id="IPR017970">
    <property type="entry name" value="Homeobox_CS"/>
</dbReference>
<proteinExistence type="inferred from homology"/>
<evidence type="ECO:0000256" key="4">
    <source>
        <dbReference type="ARBA" id="ARBA00023125"/>
    </source>
</evidence>
<comment type="similarity">
    <text evidence="2">Belongs to the SIX/Sine oculis homeobox family.</text>
</comment>
<keyword evidence="3" id="KW-0217">Developmental protein</keyword>
<dbReference type="CDD" id="cd00086">
    <property type="entry name" value="homeodomain"/>
    <property type="match status" value="1"/>
</dbReference>
<evidence type="ECO:0000256" key="2">
    <source>
        <dbReference type="ARBA" id="ARBA00008161"/>
    </source>
</evidence>
<evidence type="ECO:0000313" key="12">
    <source>
        <dbReference type="Proteomes" id="UP000748531"/>
    </source>
</evidence>
<feature type="DNA-binding region" description="Homeobox" evidence="7">
    <location>
        <begin position="129"/>
        <end position="171"/>
    </location>
</feature>
<dbReference type="InterPro" id="IPR009057">
    <property type="entry name" value="Homeodomain-like_sf"/>
</dbReference>
<dbReference type="OrthoDB" id="3501850at2759"/>
<keyword evidence="6 7" id="KW-0539">Nucleus</keyword>
<dbReference type="PROSITE" id="PS50071">
    <property type="entry name" value="HOMEOBOX_2"/>
    <property type="match status" value="1"/>
</dbReference>
<feature type="compositionally biased region" description="Polar residues" evidence="9">
    <location>
        <begin position="199"/>
        <end position="210"/>
    </location>
</feature>
<dbReference type="GO" id="GO:0000981">
    <property type="term" value="F:DNA-binding transcription factor activity, RNA polymerase II-specific"/>
    <property type="evidence" value="ECO:0007669"/>
    <property type="project" value="InterPro"/>
</dbReference>
<dbReference type="InterPro" id="IPR031701">
    <property type="entry name" value="SIX1_SD"/>
</dbReference>
<keyword evidence="12" id="KW-1185">Reference proteome</keyword>
<dbReference type="Gene3D" id="1.10.10.60">
    <property type="entry name" value="Homeodomain-like"/>
    <property type="match status" value="1"/>
</dbReference>
<dbReference type="Pfam" id="PF16878">
    <property type="entry name" value="SIX1_SD"/>
    <property type="match status" value="1"/>
</dbReference>
<dbReference type="GO" id="GO:0005634">
    <property type="term" value="C:nucleus"/>
    <property type="evidence" value="ECO:0007669"/>
    <property type="project" value="UniProtKB-SubCell"/>
</dbReference>
<organism evidence="11 12">
    <name type="scientific">Paragonimus heterotremus</name>
    <dbReference type="NCBI Taxonomy" id="100268"/>
    <lineage>
        <taxon>Eukaryota</taxon>
        <taxon>Metazoa</taxon>
        <taxon>Spiralia</taxon>
        <taxon>Lophotrochozoa</taxon>
        <taxon>Platyhelminthes</taxon>
        <taxon>Trematoda</taxon>
        <taxon>Digenea</taxon>
        <taxon>Plagiorchiida</taxon>
        <taxon>Troglotremata</taxon>
        <taxon>Troglotrematidae</taxon>
        <taxon>Paragonimus</taxon>
    </lineage>
</organism>
<feature type="domain" description="Homeobox" evidence="10">
    <location>
        <begin position="127"/>
        <end position="170"/>
    </location>
</feature>
<keyword evidence="4 7" id="KW-0238">DNA-binding</keyword>
<accession>A0A8J4TEX0</accession>
<evidence type="ECO:0000256" key="6">
    <source>
        <dbReference type="ARBA" id="ARBA00023242"/>
    </source>
</evidence>
<evidence type="ECO:0000256" key="3">
    <source>
        <dbReference type="ARBA" id="ARBA00022473"/>
    </source>
</evidence>
<evidence type="ECO:0000256" key="8">
    <source>
        <dbReference type="RuleBase" id="RU000682"/>
    </source>
</evidence>
<sequence length="373" mass="43710">METLRQFLDSVSINWSTLTFGDQLILADEQSDEQQTIFKAMAHVAYANSDYDTVLYILQFNHFNPKHQPVLQHLWYLTHYAQTEKRRGRLLSAVDKYRLRRRFPLPSTIWDGEETVYCFKQRVRNMLQDYYTRNKYPSPTEKYSLAKHTGLTFTQVSNWFKNHRQRERTPQSPSGRERVKNHSKPSYPKYKVHSETESEQSWNCPESTSLAEHHDSTPYQTACHQLNMPCLTNEAVEQNLVFLSSPNEWTSSSDSVPYYGGSPVHGCIEQMKHCEHGFSCNLMSRRNFSSKWSHHETQYHVDCGNQESSYSQRSVISLHPQMFERSQTQWNQQNNDHLTLPVLGNYRPCSPQVFTTLKPPRQVEPTQYTPNLG</sequence>
<protein>
    <recommendedName>
        <fullName evidence="10">Homeobox domain-containing protein</fullName>
    </recommendedName>
</protein>
<comment type="caution">
    <text evidence="11">The sequence shown here is derived from an EMBL/GenBank/DDBJ whole genome shotgun (WGS) entry which is preliminary data.</text>
</comment>
<keyword evidence="5 7" id="KW-0371">Homeobox</keyword>
<feature type="region of interest" description="Disordered" evidence="9">
    <location>
        <begin position="162"/>
        <end position="210"/>
    </location>
</feature>
<dbReference type="EMBL" id="LUCH01001273">
    <property type="protein sequence ID" value="KAF5403354.1"/>
    <property type="molecule type" value="Genomic_DNA"/>
</dbReference>
<dbReference type="GO" id="GO:0005667">
    <property type="term" value="C:transcription regulator complex"/>
    <property type="evidence" value="ECO:0007669"/>
    <property type="project" value="TreeGrafter"/>
</dbReference>
<evidence type="ECO:0000256" key="5">
    <source>
        <dbReference type="ARBA" id="ARBA00023155"/>
    </source>
</evidence>